<feature type="region of interest" description="Disordered" evidence="2">
    <location>
        <begin position="138"/>
        <end position="169"/>
    </location>
</feature>
<protein>
    <submittedName>
        <fullName evidence="3">Uncharacterized protein</fullName>
    </submittedName>
</protein>
<dbReference type="EMBL" id="MZMZ02000770">
    <property type="protein sequence ID" value="RQM30440.1"/>
    <property type="molecule type" value="Genomic_DNA"/>
</dbReference>
<gene>
    <name evidence="3" type="ORF">B5M09_010822</name>
</gene>
<comment type="caution">
    <text evidence="3">The sequence shown here is derived from an EMBL/GenBank/DDBJ whole genome shotgun (WGS) entry which is preliminary data.</text>
</comment>
<evidence type="ECO:0000313" key="3">
    <source>
        <dbReference type="EMBL" id="RQM30440.1"/>
    </source>
</evidence>
<organism evidence="3 4">
    <name type="scientific">Aphanomyces astaci</name>
    <name type="common">Crayfish plague agent</name>
    <dbReference type="NCBI Taxonomy" id="112090"/>
    <lineage>
        <taxon>Eukaryota</taxon>
        <taxon>Sar</taxon>
        <taxon>Stramenopiles</taxon>
        <taxon>Oomycota</taxon>
        <taxon>Saprolegniomycetes</taxon>
        <taxon>Saprolegniales</taxon>
        <taxon>Verrucalvaceae</taxon>
        <taxon>Aphanomyces</taxon>
    </lineage>
</organism>
<evidence type="ECO:0000256" key="1">
    <source>
        <dbReference type="SAM" id="Coils"/>
    </source>
</evidence>
<keyword evidence="1" id="KW-0175">Coiled coil</keyword>
<proteinExistence type="predicted"/>
<keyword evidence="4" id="KW-1185">Reference proteome</keyword>
<reference evidence="3" key="1">
    <citation type="submission" date="2018-07" db="EMBL/GenBank/DDBJ databases">
        <title>Annotation of Aphanomyces astaci genome assembly.</title>
        <authorList>
            <person name="Studholme D.J."/>
        </authorList>
    </citation>
    <scope>NUCLEOTIDE SEQUENCE [LARGE SCALE GENOMIC DNA]</scope>
    <source>
        <strain evidence="3">Pc</strain>
    </source>
</reference>
<evidence type="ECO:0000313" key="4">
    <source>
        <dbReference type="Proteomes" id="UP000284702"/>
    </source>
</evidence>
<sequence>MESQPANDIMTPPCTGSSFTKVSSVDIPKRGDSSVIAIPAGLGVVEARLEADESYQTLKAKESVLDLQVHMLVQQQQALVAQQRKLRVLKSQQERDAKARKKMANLRAKQCQELEARRQEETDKFRALETMAIIKNVDNHPQPIPKPHKKRIQPPAAPTPSLHQHTDVPIPKMKTYPRLPGLQMNSPNLCSLPDCTEPTASLRIPIDSDVGENHYIWGPSPPIVVAPNATYWSSETSHKLPTWLYGGEVFSTANYSVGDVRVANLKGEGTSWTLPSLNKNRIPSLQVVATYTN</sequence>
<name>A0A425DML4_APHAT</name>
<dbReference type="VEuPathDB" id="FungiDB:H257_15742"/>
<accession>A0A425DML4</accession>
<dbReference type="Proteomes" id="UP000284702">
    <property type="component" value="Unassembled WGS sequence"/>
</dbReference>
<dbReference type="AlphaFoldDB" id="A0A425DML4"/>
<feature type="coiled-coil region" evidence="1">
    <location>
        <begin position="72"/>
        <end position="131"/>
    </location>
</feature>
<evidence type="ECO:0000256" key="2">
    <source>
        <dbReference type="SAM" id="MobiDB-lite"/>
    </source>
</evidence>